<evidence type="ECO:0000313" key="12">
    <source>
        <dbReference type="Proteomes" id="UP000274429"/>
    </source>
</evidence>
<evidence type="ECO:0000256" key="8">
    <source>
        <dbReference type="ARBA" id="ARBA00023303"/>
    </source>
</evidence>
<evidence type="ECO:0000256" key="6">
    <source>
        <dbReference type="ARBA" id="ARBA00023065"/>
    </source>
</evidence>
<keyword evidence="6 9" id="KW-0406">Ion transport</keyword>
<evidence type="ECO:0000256" key="2">
    <source>
        <dbReference type="ARBA" id="ARBA00022448"/>
    </source>
</evidence>
<comment type="similarity">
    <text evidence="9">Belongs to the pannexin family.</text>
</comment>
<organism evidence="13">
    <name type="scientific">Hydatigena taeniaeformis</name>
    <name type="common">Feline tapeworm</name>
    <name type="synonym">Taenia taeniaeformis</name>
    <dbReference type="NCBI Taxonomy" id="6205"/>
    <lineage>
        <taxon>Eukaryota</taxon>
        <taxon>Metazoa</taxon>
        <taxon>Spiralia</taxon>
        <taxon>Lophotrochozoa</taxon>
        <taxon>Platyhelminthes</taxon>
        <taxon>Cestoda</taxon>
        <taxon>Eucestoda</taxon>
        <taxon>Cyclophyllidea</taxon>
        <taxon>Taeniidae</taxon>
        <taxon>Hydatigera</taxon>
    </lineage>
</organism>
<reference evidence="11 12" key="2">
    <citation type="submission" date="2018-11" db="EMBL/GenBank/DDBJ databases">
        <authorList>
            <consortium name="Pathogen Informatics"/>
        </authorList>
    </citation>
    <scope>NUCLEOTIDE SEQUENCE [LARGE SCALE GENOMIC DNA]</scope>
</reference>
<evidence type="ECO:0000256" key="4">
    <source>
        <dbReference type="ARBA" id="ARBA00022692"/>
    </source>
</evidence>
<keyword evidence="2 9" id="KW-0813">Transport</keyword>
<keyword evidence="8 9" id="KW-0407">Ion channel</keyword>
<dbReference type="WBParaSite" id="TTAC_0000991201-mRNA-1">
    <property type="protein sequence ID" value="TTAC_0000991201-mRNA-1"/>
    <property type="gene ID" value="TTAC_0000991201"/>
</dbReference>
<keyword evidence="7 9" id="KW-0472">Membrane</keyword>
<keyword evidence="12" id="KW-1185">Reference proteome</keyword>
<comment type="caution">
    <text evidence="9">Lacks conserved residue(s) required for the propagation of feature annotation.</text>
</comment>
<dbReference type="GO" id="GO:0034220">
    <property type="term" value="P:monoatomic ion transmembrane transport"/>
    <property type="evidence" value="ECO:0007669"/>
    <property type="project" value="UniProtKB-KW"/>
</dbReference>
<sequence length="529" mass="60772">MFGCLFPRNLKFSTYLNGVTDVEVQVCVDVKKEEKHSKKVVAAKKKQTGTWSVCRWLLSRCHGGRHYRWRRQHPRTFQSCCSRESGKFLTTLYCLVKCLYVVNAVGQIYLMERFVGARVTFYGAAVLADLVRGRDWQQSGHFPRVTFCDMEAKKLGKNHVLMEHFKLCLEPQQILTCIVSSAAKVWCQRLKECNISDAPDHFIPRHSAPLRSYPDRALRSSSGERDRTTAFCHRTNHSLWMDLPPLLSLLQEEPDHSELLSTPPREPRTRADKITSPFLCSTFRYTIQCVLPINMFLEKIYIFLWFWHIMLTVITIASLFGWLRRLFWRRSRLKFVRHYLKVVSALPPILDPRDRQRTRQFVEEYLTADAFFLIRLIGANSGDLLASELTNELWMGFIGRATVAPSLSVLPLSSTTPARLCPKHAACSCNYCYLGEKSKSYGFNEGSKSEGRTFGVKYYPGDKSTSRHKISPNILHHLQICPSYTDSRRCPCETTETPETVAVETEKSLPRKIPTESNSANHNAPEDIV</sequence>
<dbReference type="OrthoDB" id="5867527at2759"/>
<evidence type="ECO:0000256" key="1">
    <source>
        <dbReference type="ARBA" id="ARBA00004651"/>
    </source>
</evidence>
<evidence type="ECO:0000256" key="3">
    <source>
        <dbReference type="ARBA" id="ARBA00022475"/>
    </source>
</evidence>
<dbReference type="STRING" id="6205.A0A0R3X8N7"/>
<dbReference type="InterPro" id="IPR000990">
    <property type="entry name" value="Innexin"/>
</dbReference>
<dbReference type="PROSITE" id="PS51013">
    <property type="entry name" value="PANNEXIN"/>
    <property type="match status" value="1"/>
</dbReference>
<evidence type="ECO:0000256" key="9">
    <source>
        <dbReference type="RuleBase" id="RU010713"/>
    </source>
</evidence>
<comment type="function">
    <text evidence="9">Structural component of the gap junctions.</text>
</comment>
<evidence type="ECO:0000313" key="11">
    <source>
        <dbReference type="EMBL" id="VDM34868.1"/>
    </source>
</evidence>
<accession>A0A0R3X8N7</accession>
<dbReference type="PANTHER" id="PTHR11893:SF36">
    <property type="entry name" value="INNEXIN-5"/>
    <property type="match status" value="1"/>
</dbReference>
<dbReference type="AlphaFoldDB" id="A0A0R3X8N7"/>
<gene>
    <name evidence="9" type="primary">inx</name>
    <name evidence="11" type="ORF">TTAC_LOCUS9897</name>
</gene>
<protein>
    <recommendedName>
        <fullName evidence="9">Innexin</fullName>
    </recommendedName>
</protein>
<evidence type="ECO:0000313" key="13">
    <source>
        <dbReference type="WBParaSite" id="TTAC_0000991201-mRNA-1"/>
    </source>
</evidence>
<keyword evidence="4 9" id="KW-0812">Transmembrane</keyword>
<keyword evidence="5 9" id="KW-1133">Transmembrane helix</keyword>
<feature type="region of interest" description="Disordered" evidence="10">
    <location>
        <begin position="495"/>
        <end position="529"/>
    </location>
</feature>
<evidence type="ECO:0000256" key="10">
    <source>
        <dbReference type="SAM" id="MobiDB-lite"/>
    </source>
</evidence>
<evidence type="ECO:0000256" key="5">
    <source>
        <dbReference type="ARBA" id="ARBA00022989"/>
    </source>
</evidence>
<dbReference type="GO" id="GO:0005886">
    <property type="term" value="C:plasma membrane"/>
    <property type="evidence" value="ECO:0007669"/>
    <property type="project" value="UniProtKB-SubCell"/>
</dbReference>
<reference evidence="13" key="1">
    <citation type="submission" date="2017-02" db="UniProtKB">
        <authorList>
            <consortium name="WormBaseParasite"/>
        </authorList>
    </citation>
    <scope>IDENTIFICATION</scope>
</reference>
<evidence type="ECO:0000256" key="7">
    <source>
        <dbReference type="ARBA" id="ARBA00023136"/>
    </source>
</evidence>
<dbReference type="PANTHER" id="PTHR11893">
    <property type="entry name" value="INNEXIN"/>
    <property type="match status" value="1"/>
</dbReference>
<name>A0A0R3X8N7_HYDTA</name>
<feature type="transmembrane region" description="Helical" evidence="9">
    <location>
        <begin position="300"/>
        <end position="323"/>
    </location>
</feature>
<dbReference type="EMBL" id="UYWX01021140">
    <property type="protein sequence ID" value="VDM34868.1"/>
    <property type="molecule type" value="Genomic_DNA"/>
</dbReference>
<dbReference type="Pfam" id="PF00876">
    <property type="entry name" value="Innexin"/>
    <property type="match status" value="2"/>
</dbReference>
<keyword evidence="3" id="KW-1003">Cell membrane</keyword>
<proteinExistence type="inferred from homology"/>
<dbReference type="GO" id="GO:0005921">
    <property type="term" value="C:gap junction"/>
    <property type="evidence" value="ECO:0007669"/>
    <property type="project" value="UniProtKB-UniRule"/>
</dbReference>
<comment type="subcellular location">
    <subcellularLocation>
        <location evidence="1 9">Cell membrane</location>
        <topology evidence="1 9">Multi-pass membrane protein</topology>
    </subcellularLocation>
</comment>
<dbReference type="Proteomes" id="UP000274429">
    <property type="component" value="Unassembled WGS sequence"/>
</dbReference>